<keyword evidence="3" id="KW-0445">Lipid transport</keyword>
<evidence type="ECO:0000313" key="10">
    <source>
        <dbReference type="EMBL" id="PRP81170.1"/>
    </source>
</evidence>
<dbReference type="SMART" id="SM00239">
    <property type="entry name" value="C2"/>
    <property type="match status" value="1"/>
</dbReference>
<evidence type="ECO:0000259" key="8">
    <source>
        <dbReference type="PROSITE" id="PS50004"/>
    </source>
</evidence>
<dbReference type="InterPro" id="IPR031468">
    <property type="entry name" value="SMP_LBD"/>
</dbReference>
<dbReference type="AlphaFoldDB" id="A0A2P6NB44"/>
<feature type="compositionally biased region" description="Basic and acidic residues" evidence="6">
    <location>
        <begin position="104"/>
        <end position="120"/>
    </location>
</feature>
<feature type="domain" description="C2" evidence="8">
    <location>
        <begin position="613"/>
        <end position="726"/>
    </location>
</feature>
<evidence type="ECO:0000256" key="6">
    <source>
        <dbReference type="SAM" id="MobiDB-lite"/>
    </source>
</evidence>
<evidence type="ECO:0000256" key="7">
    <source>
        <dbReference type="SAM" id="Phobius"/>
    </source>
</evidence>
<feature type="domain" description="SMP-LTD" evidence="9">
    <location>
        <begin position="385"/>
        <end position="571"/>
    </location>
</feature>
<reference evidence="10 11" key="1">
    <citation type="journal article" date="2018" name="Genome Biol. Evol.">
        <title>Multiple Roots of Fruiting Body Formation in Amoebozoa.</title>
        <authorList>
            <person name="Hillmann F."/>
            <person name="Forbes G."/>
            <person name="Novohradska S."/>
            <person name="Ferling I."/>
            <person name="Riege K."/>
            <person name="Groth M."/>
            <person name="Westermann M."/>
            <person name="Marz M."/>
            <person name="Spaller T."/>
            <person name="Winckler T."/>
            <person name="Schaap P."/>
            <person name="Glockner G."/>
        </authorList>
    </citation>
    <scope>NUCLEOTIDE SEQUENCE [LARGE SCALE GENOMIC DNA]</scope>
    <source>
        <strain evidence="10 11">Jena</strain>
    </source>
</reference>
<sequence>MRYKWRSKGIVSVHSSKDARIVPLLVFETVYCRAGAKLYVLRGAEEFFLEDVNKDKLLLISTRCHPFCKILITLQPLNVLHRSRKDNHIREDMKKLSSKFHLGSNKDEKDKEKKKDKEEGDVTMGSHRASLPVKEPVTPSKTPTSSAPSSAPVTPAHPAGTSAPVAPAHATLTSAPITPYTPDSQSAYPTSAQQTPNRQLDSSQNITPQKSIEALRREAELAAAAQAAETARVEAERQAALKKNIIDSLKSPNLQDLPTPAVGGATAKNKFLQAAHAARAAAAVVKEKEKEMEALNKAQELPEYLRLNETFISPHFDNLAHIVLGIVSSWIIGSLGFSLFWVFVVFYFVGRLDTRRLHRLWKREYNIYSKTRLHGNTTRHAQDTSKEGAEWINSIIEKAWPKLGPYIYDMAKKQIQEQINVKLRPKLPPQLESLDLVELDLGRATPKISEIKTYPQISMDHYKVDMHLGYLGDISGLAVATVKTEYATLTIPIKIENIHFSSDLLFFFDLMNSPPFIKTMYLSFKNVSLDLSLKPLRLLDLIDIPFVQPLLESTVREVLMATPIVIDLATGTVAVAQGDGKALISKKKKKNAFAAFNPLSIGSNLGKAIGLMKKDEIVVEKLYTSIISVKLIEARGLIASDSNGKSDPYVKLYFQGQEEKSLVIMKTLDPVWNSFFQFFVDDSVKERVLVAEVYDWDRMDADDFLGKCYIDFSELQNDDDKKDYWMSLVDENGKAMRTGQLHVHIAYYVG</sequence>
<comment type="caution">
    <text evidence="10">The sequence shown here is derived from an EMBL/GenBank/DDBJ whole genome shotgun (WGS) entry which is preliminary data.</text>
</comment>
<dbReference type="PANTHER" id="PTHR46980">
    <property type="entry name" value="TRICALBIN-1-RELATED"/>
    <property type="match status" value="1"/>
</dbReference>
<feature type="transmembrane region" description="Helical" evidence="7">
    <location>
        <begin position="322"/>
        <end position="349"/>
    </location>
</feature>
<dbReference type="InParanoid" id="A0A2P6NB44"/>
<keyword evidence="11" id="KW-1185">Reference proteome</keyword>
<dbReference type="OrthoDB" id="19392at2759"/>
<dbReference type="PRINTS" id="PR00360">
    <property type="entry name" value="C2DOMAIN"/>
</dbReference>
<dbReference type="Proteomes" id="UP000241769">
    <property type="component" value="Unassembled WGS sequence"/>
</dbReference>
<dbReference type="GO" id="GO:0008289">
    <property type="term" value="F:lipid binding"/>
    <property type="evidence" value="ECO:0007669"/>
    <property type="project" value="UniProtKB-KW"/>
</dbReference>
<dbReference type="GO" id="GO:0006869">
    <property type="term" value="P:lipid transport"/>
    <property type="evidence" value="ECO:0007669"/>
    <property type="project" value="UniProtKB-KW"/>
</dbReference>
<evidence type="ECO:0000256" key="5">
    <source>
        <dbReference type="ARBA" id="ARBA00023136"/>
    </source>
</evidence>
<keyword evidence="7" id="KW-0812">Transmembrane</keyword>
<dbReference type="GO" id="GO:0016020">
    <property type="term" value="C:membrane"/>
    <property type="evidence" value="ECO:0007669"/>
    <property type="project" value="UniProtKB-SubCell"/>
</dbReference>
<name>A0A2P6NB44_9EUKA</name>
<protein>
    <recommendedName>
        <fullName evidence="12">C2 domain-containing protein</fullName>
    </recommendedName>
</protein>
<gene>
    <name evidence="10" type="ORF">PROFUN_02004</name>
</gene>
<dbReference type="STRING" id="1890364.A0A2P6NB44"/>
<feature type="region of interest" description="Disordered" evidence="6">
    <location>
        <begin position="90"/>
        <end position="205"/>
    </location>
</feature>
<evidence type="ECO:0000259" key="9">
    <source>
        <dbReference type="PROSITE" id="PS51847"/>
    </source>
</evidence>
<dbReference type="InterPro" id="IPR035892">
    <property type="entry name" value="C2_domain_sf"/>
</dbReference>
<dbReference type="InterPro" id="IPR000008">
    <property type="entry name" value="C2_dom"/>
</dbReference>
<dbReference type="EMBL" id="MDYQ01000129">
    <property type="protein sequence ID" value="PRP81170.1"/>
    <property type="molecule type" value="Genomic_DNA"/>
</dbReference>
<keyword evidence="7" id="KW-1133">Transmembrane helix</keyword>
<feature type="compositionally biased region" description="Polar residues" evidence="6">
    <location>
        <begin position="171"/>
        <end position="205"/>
    </location>
</feature>
<proteinExistence type="predicted"/>
<dbReference type="PROSITE" id="PS50004">
    <property type="entry name" value="C2"/>
    <property type="match status" value="1"/>
</dbReference>
<feature type="compositionally biased region" description="Low complexity" evidence="6">
    <location>
        <begin position="132"/>
        <end position="159"/>
    </location>
</feature>
<dbReference type="Gene3D" id="2.60.40.150">
    <property type="entry name" value="C2 domain"/>
    <property type="match status" value="1"/>
</dbReference>
<evidence type="ECO:0000256" key="1">
    <source>
        <dbReference type="ARBA" id="ARBA00004370"/>
    </source>
</evidence>
<dbReference type="SUPFAM" id="SSF49562">
    <property type="entry name" value="C2 domain (Calcium/lipid-binding domain, CaLB)"/>
    <property type="match status" value="1"/>
</dbReference>
<evidence type="ECO:0000256" key="3">
    <source>
        <dbReference type="ARBA" id="ARBA00023055"/>
    </source>
</evidence>
<dbReference type="PANTHER" id="PTHR46980:SF1">
    <property type="entry name" value="TRICALBIN-3"/>
    <property type="match status" value="1"/>
</dbReference>
<keyword evidence="5 7" id="KW-0472">Membrane</keyword>
<keyword evidence="2" id="KW-0813">Transport</keyword>
<organism evidence="10 11">
    <name type="scientific">Planoprotostelium fungivorum</name>
    <dbReference type="NCBI Taxonomy" id="1890364"/>
    <lineage>
        <taxon>Eukaryota</taxon>
        <taxon>Amoebozoa</taxon>
        <taxon>Evosea</taxon>
        <taxon>Variosea</taxon>
        <taxon>Cavosteliida</taxon>
        <taxon>Cavosteliaceae</taxon>
        <taxon>Planoprotostelium</taxon>
    </lineage>
</organism>
<dbReference type="PROSITE" id="PS51847">
    <property type="entry name" value="SMP"/>
    <property type="match status" value="1"/>
</dbReference>
<evidence type="ECO:0000256" key="2">
    <source>
        <dbReference type="ARBA" id="ARBA00022448"/>
    </source>
</evidence>
<keyword evidence="4" id="KW-0446">Lipid-binding</keyword>
<evidence type="ECO:0008006" key="12">
    <source>
        <dbReference type="Google" id="ProtNLM"/>
    </source>
</evidence>
<comment type="subcellular location">
    <subcellularLocation>
        <location evidence="1">Membrane</location>
    </subcellularLocation>
</comment>
<dbReference type="InterPro" id="IPR052455">
    <property type="entry name" value="Tricalbin_domain"/>
</dbReference>
<dbReference type="Pfam" id="PF00168">
    <property type="entry name" value="C2"/>
    <property type="match status" value="1"/>
</dbReference>
<accession>A0A2P6NB44</accession>
<evidence type="ECO:0000256" key="4">
    <source>
        <dbReference type="ARBA" id="ARBA00023121"/>
    </source>
</evidence>
<evidence type="ECO:0000313" key="11">
    <source>
        <dbReference type="Proteomes" id="UP000241769"/>
    </source>
</evidence>